<sequence length="141" mass="15168">MGAMSNYLEQRMINATLRGDNFTAPAVADLHLALFTADPTDENTTANEVTEAWYGRKPTGNWSSPSVDVEGRTRTDNATSITFDAVQDGDPAHTITITHIGIYDADVAGNLLYHEALTTPKTLEVGDVISFAAGALILRLD</sequence>
<comment type="caution">
    <text evidence="1">The sequence shown here is derived from an EMBL/GenBank/DDBJ whole genome shotgun (WGS) entry which is preliminary data.</text>
</comment>
<evidence type="ECO:0000313" key="1">
    <source>
        <dbReference type="EMBL" id="GEK46554.1"/>
    </source>
</evidence>
<organism evidence="1 2">
    <name type="scientific">Bisbaumannia pacifica</name>
    <dbReference type="NCBI Taxonomy" id="77098"/>
    <lineage>
        <taxon>Bacteria</taxon>
        <taxon>Pseudomonadati</taxon>
        <taxon>Pseudomonadota</taxon>
        <taxon>Gammaproteobacteria</taxon>
        <taxon>Oceanospirillales</taxon>
        <taxon>Halomonadaceae</taxon>
        <taxon>Bisbaumannia</taxon>
    </lineage>
</organism>
<dbReference type="AlphaFoldDB" id="A0A510X554"/>
<evidence type="ECO:0000313" key="2">
    <source>
        <dbReference type="Proteomes" id="UP000321275"/>
    </source>
</evidence>
<reference evidence="1 2" key="1">
    <citation type="submission" date="2019-07" db="EMBL/GenBank/DDBJ databases">
        <title>Whole genome shotgun sequence of Halomonas pacifica NBRC 102220.</title>
        <authorList>
            <person name="Hosoyama A."/>
            <person name="Uohara A."/>
            <person name="Ohji S."/>
            <person name="Ichikawa N."/>
        </authorList>
    </citation>
    <scope>NUCLEOTIDE SEQUENCE [LARGE SCALE GENOMIC DNA]</scope>
    <source>
        <strain evidence="1 2">NBRC 102220</strain>
    </source>
</reference>
<dbReference type="Proteomes" id="UP000321275">
    <property type="component" value="Unassembled WGS sequence"/>
</dbReference>
<accession>A0A510X554</accession>
<dbReference type="InterPro" id="IPR056908">
    <property type="entry name" value="Gp80-like"/>
</dbReference>
<proteinExistence type="predicted"/>
<dbReference type="EMBL" id="BJUK01000007">
    <property type="protein sequence ID" value="GEK46554.1"/>
    <property type="molecule type" value="Genomic_DNA"/>
</dbReference>
<dbReference type="Pfam" id="PF23140">
    <property type="entry name" value="Gp80"/>
    <property type="match status" value="1"/>
</dbReference>
<name>A0A510X554_9GAMM</name>
<keyword evidence="2" id="KW-1185">Reference proteome</keyword>
<gene>
    <name evidence="1" type="ORF">HPA02_08370</name>
</gene>
<protein>
    <submittedName>
        <fullName evidence="1">Uncharacterized protein</fullName>
    </submittedName>
</protein>